<protein>
    <recommendedName>
        <fullName evidence="4">Flp family type IVb pilin</fullName>
    </recommendedName>
</protein>
<organism evidence="2 3">
    <name type="scientific">Ferrigenium kumadai</name>
    <dbReference type="NCBI Taxonomy" id="1682490"/>
    <lineage>
        <taxon>Bacteria</taxon>
        <taxon>Pseudomonadati</taxon>
        <taxon>Pseudomonadota</taxon>
        <taxon>Betaproteobacteria</taxon>
        <taxon>Nitrosomonadales</taxon>
        <taxon>Gallionellaceae</taxon>
        <taxon>Ferrigenium</taxon>
    </lineage>
</organism>
<feature type="transmembrane region" description="Helical" evidence="1">
    <location>
        <begin position="20"/>
        <end position="41"/>
    </location>
</feature>
<name>A0AAN1T010_9PROT</name>
<keyword evidence="1" id="KW-0472">Membrane</keyword>
<evidence type="ECO:0000256" key="1">
    <source>
        <dbReference type="SAM" id="Phobius"/>
    </source>
</evidence>
<evidence type="ECO:0008006" key="4">
    <source>
        <dbReference type="Google" id="ProtNLM"/>
    </source>
</evidence>
<dbReference type="Pfam" id="PF04964">
    <property type="entry name" value="Flp_Fap"/>
    <property type="match status" value="1"/>
</dbReference>
<dbReference type="AlphaFoldDB" id="A0AAN1T010"/>
<keyword evidence="3" id="KW-1185">Reference proteome</keyword>
<proteinExistence type="predicted"/>
<dbReference type="Proteomes" id="UP001319121">
    <property type="component" value="Chromosome"/>
</dbReference>
<dbReference type="InterPro" id="IPR007047">
    <property type="entry name" value="Flp_Fap"/>
</dbReference>
<reference evidence="2 3" key="1">
    <citation type="submission" date="2019-03" db="EMBL/GenBank/DDBJ databases">
        <title>Complete genome sequence of Ferrigenium kumadai strain An22, a microaerophilic iron-oxidizing bacterium isolated from a paddy field soil.</title>
        <authorList>
            <person name="Watanabe T."/>
            <person name="Asakawa S."/>
        </authorList>
    </citation>
    <scope>NUCLEOTIDE SEQUENCE [LARGE SCALE GENOMIC DNA]</scope>
    <source>
        <strain evidence="2 3">An22</strain>
    </source>
</reference>
<dbReference type="RefSeq" id="WP_212785035.1">
    <property type="nucleotide sequence ID" value="NZ_AP019536.1"/>
</dbReference>
<sequence>MKNFLSSVANFVAEEEAATAVEYAILVAAIATVIVVITLIVGAQVENSFNRLCKLLGGINGAKAC</sequence>
<keyword evidence="1" id="KW-0812">Transmembrane</keyword>
<accession>A0AAN1T010</accession>
<gene>
    <name evidence="2" type="ORF">FGKAn22_14740</name>
</gene>
<keyword evidence="1" id="KW-1133">Transmembrane helix</keyword>
<evidence type="ECO:0000313" key="3">
    <source>
        <dbReference type="Proteomes" id="UP001319121"/>
    </source>
</evidence>
<evidence type="ECO:0000313" key="2">
    <source>
        <dbReference type="EMBL" id="BBI99781.1"/>
    </source>
</evidence>
<dbReference type="EMBL" id="AP019536">
    <property type="protein sequence ID" value="BBI99781.1"/>
    <property type="molecule type" value="Genomic_DNA"/>
</dbReference>
<dbReference type="KEGG" id="fku:FGKAn22_14740"/>